<dbReference type="Proteomes" id="UP001054837">
    <property type="component" value="Unassembled WGS sequence"/>
</dbReference>
<dbReference type="EMBL" id="BPLQ01010476">
    <property type="protein sequence ID" value="GIY50919.1"/>
    <property type="molecule type" value="Genomic_DNA"/>
</dbReference>
<accession>A0AAV4TZE8</accession>
<proteinExistence type="predicted"/>
<organism evidence="1 2">
    <name type="scientific">Caerostris darwini</name>
    <dbReference type="NCBI Taxonomy" id="1538125"/>
    <lineage>
        <taxon>Eukaryota</taxon>
        <taxon>Metazoa</taxon>
        <taxon>Ecdysozoa</taxon>
        <taxon>Arthropoda</taxon>
        <taxon>Chelicerata</taxon>
        <taxon>Arachnida</taxon>
        <taxon>Araneae</taxon>
        <taxon>Araneomorphae</taxon>
        <taxon>Entelegynae</taxon>
        <taxon>Araneoidea</taxon>
        <taxon>Araneidae</taxon>
        <taxon>Caerostris</taxon>
    </lineage>
</organism>
<evidence type="ECO:0000313" key="1">
    <source>
        <dbReference type="EMBL" id="GIY50919.1"/>
    </source>
</evidence>
<protein>
    <submittedName>
        <fullName evidence="1">Uncharacterized protein</fullName>
    </submittedName>
</protein>
<comment type="caution">
    <text evidence="1">The sequence shown here is derived from an EMBL/GenBank/DDBJ whole genome shotgun (WGS) entry which is preliminary data.</text>
</comment>
<reference evidence="1 2" key="1">
    <citation type="submission" date="2021-06" db="EMBL/GenBank/DDBJ databases">
        <title>Caerostris darwini draft genome.</title>
        <authorList>
            <person name="Kono N."/>
            <person name="Arakawa K."/>
        </authorList>
    </citation>
    <scope>NUCLEOTIDE SEQUENCE [LARGE SCALE GENOMIC DNA]</scope>
</reference>
<name>A0AAV4TZE8_9ARAC</name>
<sequence>MELQAHDTLFNYLSRWYKAFKGGWAINCYLWGGFGCQKGAVLNVWGSGSIFQVAPPLSEPVHMWCQGPNEVTGSDSSVPMFLKGEALDTCGLQKGFLSKDSRDVLALFPCRIQPPAGKKLG</sequence>
<keyword evidence="2" id="KW-1185">Reference proteome</keyword>
<gene>
    <name evidence="1" type="ORF">CDAR_25481</name>
</gene>
<evidence type="ECO:0000313" key="2">
    <source>
        <dbReference type="Proteomes" id="UP001054837"/>
    </source>
</evidence>
<dbReference type="AlphaFoldDB" id="A0AAV4TZE8"/>